<feature type="domain" description="GXWXG" evidence="1">
    <location>
        <begin position="21"/>
        <end position="78"/>
    </location>
</feature>
<dbReference type="RefSeq" id="WP_073607468.1">
    <property type="nucleotide sequence ID" value="NZ_MRCG01000002.1"/>
</dbReference>
<evidence type="ECO:0008006" key="5">
    <source>
        <dbReference type="Google" id="ProtNLM"/>
    </source>
</evidence>
<dbReference type="EMBL" id="MRCG01000002">
    <property type="protein sequence ID" value="OKH50230.1"/>
    <property type="molecule type" value="Genomic_DNA"/>
</dbReference>
<comment type="caution">
    <text evidence="3">The sequence shown here is derived from an EMBL/GenBank/DDBJ whole genome shotgun (WGS) entry which is preliminary data.</text>
</comment>
<evidence type="ECO:0000259" key="1">
    <source>
        <dbReference type="Pfam" id="PF14231"/>
    </source>
</evidence>
<dbReference type="Proteomes" id="UP000185557">
    <property type="component" value="Unassembled WGS sequence"/>
</dbReference>
<dbReference type="AlphaFoldDB" id="A0A1U7J9Q6"/>
<name>A0A1U7J9Q6_9CYAN</name>
<protein>
    <recommendedName>
        <fullName evidence="5">DUF4334 domain-containing protein</fullName>
    </recommendedName>
</protein>
<accession>A0A1U7J9Q6</accession>
<dbReference type="Pfam" id="PF14231">
    <property type="entry name" value="GXWXG"/>
    <property type="match status" value="1"/>
</dbReference>
<sequence>MTTFSEALAFGKVSTAEALNIFDNLDTVDVNDMIGSWQGFGFPTNHPLDGVLEAYHWHGKRFETPEHVHPLVFDTMDGNTASINPLWILPVIGWLDRLPIPKFEAVGSLFQASLFLFSTEQSSARLRSTTYRGKKTATMIYDSLPINDIFRRVDDHTLLGLMDLKGMKYPFFFVLRRE</sequence>
<reference evidence="3 4" key="1">
    <citation type="submission" date="2016-11" db="EMBL/GenBank/DDBJ databases">
        <title>Draft Genome Sequences of Nine Cyanobacterial Strains from Diverse Habitats.</title>
        <authorList>
            <person name="Zhu T."/>
            <person name="Hou S."/>
            <person name="Lu X."/>
            <person name="Hess W.R."/>
        </authorList>
    </citation>
    <scope>NUCLEOTIDE SEQUENCE [LARGE SCALE GENOMIC DNA]</scope>
    <source>
        <strain evidence="3 4">NIES-30</strain>
    </source>
</reference>
<dbReference type="Pfam" id="PF14232">
    <property type="entry name" value="DUF4334"/>
    <property type="match status" value="1"/>
</dbReference>
<organism evidence="3 4">
    <name type="scientific">Phormidium tenue NIES-30</name>
    <dbReference type="NCBI Taxonomy" id="549789"/>
    <lineage>
        <taxon>Bacteria</taxon>
        <taxon>Bacillati</taxon>
        <taxon>Cyanobacteriota</taxon>
        <taxon>Cyanophyceae</taxon>
        <taxon>Oscillatoriophycideae</taxon>
        <taxon>Oscillatoriales</taxon>
        <taxon>Oscillatoriaceae</taxon>
        <taxon>Phormidium</taxon>
    </lineage>
</organism>
<dbReference type="InterPro" id="IPR025951">
    <property type="entry name" value="GXWXG_dom"/>
</dbReference>
<dbReference type="Gene3D" id="2.40.128.580">
    <property type="entry name" value="GXWXG domain"/>
    <property type="match status" value="1"/>
</dbReference>
<proteinExistence type="predicted"/>
<dbReference type="InterPro" id="IPR025568">
    <property type="entry name" value="DUF4334"/>
</dbReference>
<dbReference type="OrthoDB" id="8905397at2"/>
<feature type="domain" description="DUF4334" evidence="2">
    <location>
        <begin position="123"/>
        <end position="177"/>
    </location>
</feature>
<gene>
    <name evidence="3" type="ORF">NIES30_05940</name>
</gene>
<evidence type="ECO:0000259" key="2">
    <source>
        <dbReference type="Pfam" id="PF14232"/>
    </source>
</evidence>
<dbReference type="STRING" id="549789.NIES30_05940"/>
<evidence type="ECO:0000313" key="3">
    <source>
        <dbReference type="EMBL" id="OKH50230.1"/>
    </source>
</evidence>
<evidence type="ECO:0000313" key="4">
    <source>
        <dbReference type="Proteomes" id="UP000185557"/>
    </source>
</evidence>
<keyword evidence="4" id="KW-1185">Reference proteome</keyword>